<accession>A0A1Y2B2I3</accession>
<feature type="non-terminal residue" evidence="1">
    <location>
        <position position="1"/>
    </location>
</feature>
<dbReference type="SUPFAM" id="SSF53649">
    <property type="entry name" value="Alkaline phosphatase-like"/>
    <property type="match status" value="1"/>
</dbReference>
<protein>
    <submittedName>
        <fullName evidence="1">Type I phosphodiesterase/nucleotide pyrophosphatase/phosphate transferase</fullName>
    </submittedName>
</protein>
<dbReference type="GO" id="GO:0017111">
    <property type="term" value="F:ribonucleoside triphosphate phosphatase activity"/>
    <property type="evidence" value="ECO:0007669"/>
    <property type="project" value="TreeGrafter"/>
</dbReference>
<dbReference type="CDD" id="cd16018">
    <property type="entry name" value="Enpp"/>
    <property type="match status" value="1"/>
</dbReference>
<keyword evidence="1" id="KW-0808">Transferase</keyword>
<proteinExistence type="predicted"/>
<dbReference type="GO" id="GO:0047429">
    <property type="term" value="F:nucleoside triphosphate diphosphatase activity"/>
    <property type="evidence" value="ECO:0007669"/>
    <property type="project" value="TreeGrafter"/>
</dbReference>
<dbReference type="AlphaFoldDB" id="A0A1Y2B2I3"/>
<dbReference type="PANTHER" id="PTHR10151:SF120">
    <property type="entry name" value="BIS(5'-ADENOSYL)-TRIPHOSPHATASE"/>
    <property type="match status" value="1"/>
</dbReference>
<dbReference type="GO" id="GO:0016740">
    <property type="term" value="F:transferase activity"/>
    <property type="evidence" value="ECO:0007669"/>
    <property type="project" value="UniProtKB-KW"/>
</dbReference>
<dbReference type="InterPro" id="IPR002591">
    <property type="entry name" value="Phosphodiest/P_Trfase"/>
</dbReference>
<dbReference type="GO" id="GO:0009141">
    <property type="term" value="P:nucleoside triphosphate metabolic process"/>
    <property type="evidence" value="ECO:0007669"/>
    <property type="project" value="TreeGrafter"/>
</dbReference>
<gene>
    <name evidence="1" type="ORF">LY90DRAFT_425005</name>
</gene>
<dbReference type="STRING" id="1754190.A0A1Y2B2I3"/>
<evidence type="ECO:0000313" key="2">
    <source>
        <dbReference type="Proteomes" id="UP000193920"/>
    </source>
</evidence>
<dbReference type="PANTHER" id="PTHR10151">
    <property type="entry name" value="ECTONUCLEOTIDE PYROPHOSPHATASE/PHOSPHODIESTERASE"/>
    <property type="match status" value="1"/>
</dbReference>
<reference evidence="1 2" key="1">
    <citation type="submission" date="2016-08" db="EMBL/GenBank/DDBJ databases">
        <title>A Parts List for Fungal Cellulosomes Revealed by Comparative Genomics.</title>
        <authorList>
            <consortium name="DOE Joint Genome Institute"/>
            <person name="Haitjema C.H."/>
            <person name="Gilmore S.P."/>
            <person name="Henske J.K."/>
            <person name="Solomon K.V."/>
            <person name="De Groot R."/>
            <person name="Kuo A."/>
            <person name="Mondo S.J."/>
            <person name="Salamov A.A."/>
            <person name="Labutti K."/>
            <person name="Zhao Z."/>
            <person name="Chiniquy J."/>
            <person name="Barry K."/>
            <person name="Brewer H.M."/>
            <person name="Purvine S.O."/>
            <person name="Wright A.T."/>
            <person name="Boxma B."/>
            <person name="Van Alen T."/>
            <person name="Hackstein J.H."/>
            <person name="Baker S.E."/>
            <person name="Grigoriev I.V."/>
            <person name="O'Malley M.A."/>
        </authorList>
    </citation>
    <scope>NUCLEOTIDE SEQUENCE [LARGE SCALE GENOMIC DNA]</scope>
    <source>
        <strain evidence="1 2">G1</strain>
    </source>
</reference>
<name>A0A1Y2B2I3_9FUNG</name>
<evidence type="ECO:0000313" key="1">
    <source>
        <dbReference type="EMBL" id="ORY29039.1"/>
    </source>
</evidence>
<dbReference type="OrthoDB" id="415411at2759"/>
<organism evidence="1 2">
    <name type="scientific">Neocallimastix californiae</name>
    <dbReference type="NCBI Taxonomy" id="1754190"/>
    <lineage>
        <taxon>Eukaryota</taxon>
        <taxon>Fungi</taxon>
        <taxon>Fungi incertae sedis</taxon>
        <taxon>Chytridiomycota</taxon>
        <taxon>Chytridiomycota incertae sedis</taxon>
        <taxon>Neocallimastigomycetes</taxon>
        <taxon>Neocallimastigales</taxon>
        <taxon>Neocallimastigaceae</taxon>
        <taxon>Neocallimastix</taxon>
    </lineage>
</organism>
<keyword evidence="2" id="KW-1185">Reference proteome</keyword>
<sequence length="395" mass="45106">SNVKTTLILFSLDGFRREYLDRKRTPTLATLAEQGISAEYMISQFPTETFPNHYSIITGLYPESHGIVANVFYDPALNATFNYKDSNCHKDVDGKWFKGEPLWVTANKNGHKTASLMWIGSETVINGEKPNYVVPFSDMNFDEKIDAIFEWLELPAKDRPSFISVYVPDLDTIGHHEGPDSNDINRTLVEIDQMFSKLITKLEDSKLIDFIDIMVVSDHGMSKTSSDKALFVDDYLDMNKIDVYDTYPNINLIYDKLVNASRIGNETLFHVWITDETKGNEESIIPDRYHYKYQINNRISPIVTVPAPPYTWAVKNDFDESNFPKGLHGYENSIEDMRAIFLAKGPSFQKKVNFTLEPFANTELYDVMCRILKIKPAPNNSTASGRALFDKVLNI</sequence>
<dbReference type="InterPro" id="IPR017850">
    <property type="entry name" value="Alkaline_phosphatase_core_sf"/>
</dbReference>
<comment type="caution">
    <text evidence="1">The sequence shown here is derived from an EMBL/GenBank/DDBJ whole genome shotgun (WGS) entry which is preliminary data.</text>
</comment>
<dbReference type="Proteomes" id="UP000193920">
    <property type="component" value="Unassembled WGS sequence"/>
</dbReference>
<dbReference type="Gene3D" id="3.40.720.10">
    <property type="entry name" value="Alkaline Phosphatase, subunit A"/>
    <property type="match status" value="1"/>
</dbReference>
<dbReference type="Pfam" id="PF01663">
    <property type="entry name" value="Phosphodiest"/>
    <property type="match status" value="1"/>
</dbReference>
<dbReference type="EMBL" id="MCOG01000182">
    <property type="protein sequence ID" value="ORY29039.1"/>
    <property type="molecule type" value="Genomic_DNA"/>
</dbReference>
<dbReference type="Gene3D" id="3.30.1360.180">
    <property type="match status" value="1"/>
</dbReference>